<dbReference type="EMBL" id="VSRR010020243">
    <property type="protein sequence ID" value="MPC62938.1"/>
    <property type="molecule type" value="Genomic_DNA"/>
</dbReference>
<name>A0A5B7H180_PORTR</name>
<sequence length="65" mass="7183">MPRSFLSHLTLSHNLLFLPLPAPRIVPYPPTSPYPTPFSFLPPLPHLVARLAPPAPTSPQIHTII</sequence>
<dbReference type="Proteomes" id="UP000324222">
    <property type="component" value="Unassembled WGS sequence"/>
</dbReference>
<keyword evidence="1" id="KW-0732">Signal</keyword>
<evidence type="ECO:0000313" key="3">
    <source>
        <dbReference type="Proteomes" id="UP000324222"/>
    </source>
</evidence>
<organism evidence="2 3">
    <name type="scientific">Portunus trituberculatus</name>
    <name type="common">Swimming crab</name>
    <name type="synonym">Neptunus trituberculatus</name>
    <dbReference type="NCBI Taxonomy" id="210409"/>
    <lineage>
        <taxon>Eukaryota</taxon>
        <taxon>Metazoa</taxon>
        <taxon>Ecdysozoa</taxon>
        <taxon>Arthropoda</taxon>
        <taxon>Crustacea</taxon>
        <taxon>Multicrustacea</taxon>
        <taxon>Malacostraca</taxon>
        <taxon>Eumalacostraca</taxon>
        <taxon>Eucarida</taxon>
        <taxon>Decapoda</taxon>
        <taxon>Pleocyemata</taxon>
        <taxon>Brachyura</taxon>
        <taxon>Eubrachyura</taxon>
        <taxon>Portunoidea</taxon>
        <taxon>Portunidae</taxon>
        <taxon>Portuninae</taxon>
        <taxon>Portunus</taxon>
    </lineage>
</organism>
<evidence type="ECO:0000313" key="2">
    <source>
        <dbReference type="EMBL" id="MPC62938.1"/>
    </source>
</evidence>
<protein>
    <submittedName>
        <fullName evidence="2">Uncharacterized protein</fullName>
    </submittedName>
</protein>
<proteinExistence type="predicted"/>
<evidence type="ECO:0000256" key="1">
    <source>
        <dbReference type="SAM" id="SignalP"/>
    </source>
</evidence>
<reference evidence="2 3" key="1">
    <citation type="submission" date="2019-05" db="EMBL/GenBank/DDBJ databases">
        <title>Another draft genome of Portunus trituberculatus and its Hox gene families provides insights of decapod evolution.</title>
        <authorList>
            <person name="Jeong J.-H."/>
            <person name="Song I."/>
            <person name="Kim S."/>
            <person name="Choi T."/>
            <person name="Kim D."/>
            <person name="Ryu S."/>
            <person name="Kim W."/>
        </authorList>
    </citation>
    <scope>NUCLEOTIDE SEQUENCE [LARGE SCALE GENOMIC DNA]</scope>
    <source>
        <tissue evidence="2">Muscle</tissue>
    </source>
</reference>
<dbReference type="AlphaFoldDB" id="A0A5B7H180"/>
<keyword evidence="3" id="KW-1185">Reference proteome</keyword>
<feature type="signal peptide" evidence="1">
    <location>
        <begin position="1"/>
        <end position="27"/>
    </location>
</feature>
<comment type="caution">
    <text evidence="2">The sequence shown here is derived from an EMBL/GenBank/DDBJ whole genome shotgun (WGS) entry which is preliminary data.</text>
</comment>
<feature type="chain" id="PRO_5022741667" evidence="1">
    <location>
        <begin position="28"/>
        <end position="65"/>
    </location>
</feature>
<gene>
    <name evidence="2" type="ORF">E2C01_057029</name>
</gene>
<accession>A0A5B7H180</accession>